<reference evidence="1 2" key="1">
    <citation type="submission" date="2016-07" db="EMBL/GenBank/DDBJ databases">
        <title>Multiple horizontal gene transfer events from other fungi enriched the ability of initially mycotrophic Trichoderma (Ascomycota) to feed on dead plant biomass.</title>
        <authorList>
            <consortium name="DOE Joint Genome Institute"/>
            <person name="Aerts A."/>
            <person name="Atanasova L."/>
            <person name="Chenthamara K."/>
            <person name="Zhang J."/>
            <person name="Grujic M."/>
            <person name="Henrissat B."/>
            <person name="Kuo A."/>
            <person name="Salamov A."/>
            <person name="Lipzen A."/>
            <person name="Labutti K."/>
            <person name="Barry K."/>
            <person name="Miao Y."/>
            <person name="Rahimi M.J."/>
            <person name="Shen Q."/>
            <person name="Grigoriev I.V."/>
            <person name="Kubicek C.P."/>
            <person name="Druzhinina I.S."/>
        </authorList>
    </citation>
    <scope>NUCLEOTIDE SEQUENCE [LARGE SCALE GENOMIC DNA]</scope>
    <source>
        <strain evidence="1 2">ATCC 18648</strain>
    </source>
</reference>
<evidence type="ECO:0000313" key="1">
    <source>
        <dbReference type="EMBL" id="PTB73980.1"/>
    </source>
</evidence>
<accession>A0A2T4BXB4</accession>
<protein>
    <submittedName>
        <fullName evidence="1">Uncharacterized protein</fullName>
    </submittedName>
</protein>
<dbReference type="Proteomes" id="UP000240760">
    <property type="component" value="Unassembled WGS sequence"/>
</dbReference>
<name>A0A2T4BXB4_TRILO</name>
<gene>
    <name evidence="1" type="ORF">M440DRAFT_1404184</name>
</gene>
<proteinExistence type="predicted"/>
<sequence>MRDLQLTQKRPRYSLPHHFRNVIHEMIGVEVNGSCCRRYDPTDIWEGEYLSSHPPYRLTLSFFIIFSCEECVAATRCVYPKHSFPSSDQI</sequence>
<dbReference type="EMBL" id="KZ679137">
    <property type="protein sequence ID" value="PTB73980.1"/>
    <property type="molecule type" value="Genomic_DNA"/>
</dbReference>
<keyword evidence="2" id="KW-1185">Reference proteome</keyword>
<evidence type="ECO:0000313" key="2">
    <source>
        <dbReference type="Proteomes" id="UP000240760"/>
    </source>
</evidence>
<dbReference type="AlphaFoldDB" id="A0A2T4BXB4"/>
<organism evidence="1 2">
    <name type="scientific">Trichoderma longibrachiatum ATCC 18648</name>
    <dbReference type="NCBI Taxonomy" id="983965"/>
    <lineage>
        <taxon>Eukaryota</taxon>
        <taxon>Fungi</taxon>
        <taxon>Dikarya</taxon>
        <taxon>Ascomycota</taxon>
        <taxon>Pezizomycotina</taxon>
        <taxon>Sordariomycetes</taxon>
        <taxon>Hypocreomycetidae</taxon>
        <taxon>Hypocreales</taxon>
        <taxon>Hypocreaceae</taxon>
        <taxon>Trichoderma</taxon>
    </lineage>
</organism>